<dbReference type="KEGG" id="acan:ACA1_288480"/>
<proteinExistence type="predicted"/>
<dbReference type="RefSeq" id="XP_004367882.1">
    <property type="nucleotide sequence ID" value="XM_004367825.1"/>
</dbReference>
<dbReference type="EMBL" id="KB007805">
    <property type="protein sequence ID" value="ELR25127.1"/>
    <property type="molecule type" value="Genomic_DNA"/>
</dbReference>
<reference evidence="1 2" key="1">
    <citation type="journal article" date="2013" name="Genome Biol.">
        <title>Genome of Acanthamoeba castellanii highlights extensive lateral gene transfer and early evolution of tyrosine kinase signaling.</title>
        <authorList>
            <person name="Clarke M."/>
            <person name="Lohan A.J."/>
            <person name="Liu B."/>
            <person name="Lagkouvardos I."/>
            <person name="Roy S."/>
            <person name="Zafar N."/>
            <person name="Bertelli C."/>
            <person name="Schilde C."/>
            <person name="Kianianmomeni A."/>
            <person name="Burglin T.R."/>
            <person name="Frech C."/>
            <person name="Turcotte B."/>
            <person name="Kopec K.O."/>
            <person name="Synnott J.M."/>
            <person name="Choo C."/>
            <person name="Paponov I."/>
            <person name="Finkler A."/>
            <person name="Soon Heng Tan C."/>
            <person name="Hutchins A.P."/>
            <person name="Weinmeier T."/>
            <person name="Rattei T."/>
            <person name="Chu J.S."/>
            <person name="Gimenez G."/>
            <person name="Irimia M."/>
            <person name="Rigden D.J."/>
            <person name="Fitzpatrick D.A."/>
            <person name="Lorenzo-Morales J."/>
            <person name="Bateman A."/>
            <person name="Chiu C.H."/>
            <person name="Tang P."/>
            <person name="Hegemann P."/>
            <person name="Fromm H."/>
            <person name="Raoult D."/>
            <person name="Greub G."/>
            <person name="Miranda-Saavedra D."/>
            <person name="Chen N."/>
            <person name="Nash P."/>
            <person name="Ginger M.L."/>
            <person name="Horn M."/>
            <person name="Schaap P."/>
            <person name="Caler L."/>
            <person name="Loftus B."/>
        </authorList>
    </citation>
    <scope>NUCLEOTIDE SEQUENCE [LARGE SCALE GENOMIC DNA]</scope>
    <source>
        <strain evidence="1 2">Neff</strain>
    </source>
</reference>
<dbReference type="VEuPathDB" id="AmoebaDB:ACA1_288480"/>
<evidence type="ECO:0000313" key="2">
    <source>
        <dbReference type="Proteomes" id="UP000011083"/>
    </source>
</evidence>
<evidence type="ECO:0000313" key="1">
    <source>
        <dbReference type="EMBL" id="ELR25127.1"/>
    </source>
</evidence>
<name>L8HIU5_ACACF</name>
<gene>
    <name evidence="1" type="ORF">ACA1_288480</name>
</gene>
<keyword evidence="2" id="KW-1185">Reference proteome</keyword>
<dbReference type="AlphaFoldDB" id="L8HIU5"/>
<feature type="non-terminal residue" evidence="1">
    <location>
        <position position="1"/>
    </location>
</feature>
<accession>L8HIU5</accession>
<organism evidence="1 2">
    <name type="scientific">Acanthamoeba castellanii (strain ATCC 30010 / Neff)</name>
    <dbReference type="NCBI Taxonomy" id="1257118"/>
    <lineage>
        <taxon>Eukaryota</taxon>
        <taxon>Amoebozoa</taxon>
        <taxon>Discosea</taxon>
        <taxon>Longamoebia</taxon>
        <taxon>Centramoebida</taxon>
        <taxon>Acanthamoebidae</taxon>
        <taxon>Acanthamoeba</taxon>
    </lineage>
</organism>
<sequence length="228" mass="24451">QRGANPEPGSIAAALEGKSVWRASWARLLGELVRLEEDVMLISLRRGPTSRFLDQAEEEAIAAALSARQSTADPHQLLRVYCKFCLLSRYPSLADAAVERMVQESATDENVPWVDAELLATIVASPHLPRFTTTPYFPHLTRHLLREGAASTLALAASSLCIARQHLCAAALVGRALALATPLRTAHNALALLARFLRSHATTDATCAAALHQLSSDCPPPPAIAGQP</sequence>
<dbReference type="Proteomes" id="UP000011083">
    <property type="component" value="Unassembled WGS sequence"/>
</dbReference>
<dbReference type="GeneID" id="14926170"/>
<protein>
    <submittedName>
        <fullName evidence="1">Uncharacterized protein</fullName>
    </submittedName>
</protein>